<comment type="caution">
    <text evidence="1">The sequence shown here is derived from an EMBL/GenBank/DDBJ whole genome shotgun (WGS) entry which is preliminary data.</text>
</comment>
<dbReference type="HOGENOM" id="CLU_3372380_0_0_9"/>
<proteinExistence type="predicted"/>
<organism evidence="1 2">
    <name type="scientific">Blautia obeum ATCC 29174</name>
    <dbReference type="NCBI Taxonomy" id="411459"/>
    <lineage>
        <taxon>Bacteria</taxon>
        <taxon>Bacillati</taxon>
        <taxon>Bacillota</taxon>
        <taxon>Clostridia</taxon>
        <taxon>Lachnospirales</taxon>
        <taxon>Lachnospiraceae</taxon>
        <taxon>Blautia</taxon>
    </lineage>
</organism>
<protein>
    <submittedName>
        <fullName evidence="1">Uncharacterized protein</fullName>
    </submittedName>
</protein>
<gene>
    <name evidence="1" type="ORF">RUMOBE_02563</name>
</gene>
<dbReference type="EMBL" id="AAVO02000011">
    <property type="protein sequence ID" value="EDM86907.1"/>
    <property type="molecule type" value="Genomic_DNA"/>
</dbReference>
<evidence type="ECO:0000313" key="1">
    <source>
        <dbReference type="EMBL" id="EDM86907.1"/>
    </source>
</evidence>
<reference evidence="1 2" key="1">
    <citation type="submission" date="2007-03" db="EMBL/GenBank/DDBJ databases">
        <authorList>
            <person name="Fulton L."/>
            <person name="Clifton S."/>
            <person name="Fulton B."/>
            <person name="Xu J."/>
            <person name="Minx P."/>
            <person name="Pepin K.H."/>
            <person name="Johnson M."/>
            <person name="Thiruvilangam P."/>
            <person name="Bhonagiri V."/>
            <person name="Nash W.E."/>
            <person name="Mardis E.R."/>
            <person name="Wilson R.K."/>
        </authorList>
    </citation>
    <scope>NUCLEOTIDE SEQUENCE [LARGE SCALE GENOMIC DNA]</scope>
    <source>
        <strain evidence="1 2">ATCC 29174</strain>
    </source>
</reference>
<name>A5ZU80_9FIRM</name>
<dbReference type="Proteomes" id="UP000006002">
    <property type="component" value="Unassembled WGS sequence"/>
</dbReference>
<dbReference type="AlphaFoldDB" id="A5ZU80"/>
<accession>A5ZU80</accession>
<reference evidence="1 2" key="2">
    <citation type="submission" date="2007-04" db="EMBL/GenBank/DDBJ databases">
        <title>Draft genome sequence of Ruminococcus obeum (ATCC 29174).</title>
        <authorList>
            <person name="Sudarsanam P."/>
            <person name="Ley R."/>
            <person name="Guruge J."/>
            <person name="Turnbaugh P.J."/>
            <person name="Mahowald M."/>
            <person name="Liep D."/>
            <person name="Gordon J."/>
        </authorList>
    </citation>
    <scope>NUCLEOTIDE SEQUENCE [LARGE SCALE GENOMIC DNA]</scope>
    <source>
        <strain evidence="1 2">ATCC 29174</strain>
    </source>
</reference>
<evidence type="ECO:0000313" key="2">
    <source>
        <dbReference type="Proteomes" id="UP000006002"/>
    </source>
</evidence>
<sequence length="34" mass="3905">MHKFKSYIYNKEIGKPDESLGRKATGPVKWQPVA</sequence>